<dbReference type="GO" id="GO:0015386">
    <property type="term" value="F:potassium:proton antiporter activity"/>
    <property type="evidence" value="ECO:0007669"/>
    <property type="project" value="TreeGrafter"/>
</dbReference>
<dbReference type="GO" id="GO:0005768">
    <property type="term" value="C:endosome"/>
    <property type="evidence" value="ECO:0007669"/>
    <property type="project" value="TreeGrafter"/>
</dbReference>
<dbReference type="GO" id="GO:0015385">
    <property type="term" value="F:sodium:proton antiporter activity"/>
    <property type="evidence" value="ECO:0007669"/>
    <property type="project" value="InterPro"/>
</dbReference>
<dbReference type="GO" id="GO:0098719">
    <property type="term" value="P:sodium ion import across plasma membrane"/>
    <property type="evidence" value="ECO:0007669"/>
    <property type="project" value="TreeGrafter"/>
</dbReference>
<evidence type="ECO:0000256" key="9">
    <source>
        <dbReference type="ARBA" id="ARBA00023136"/>
    </source>
</evidence>
<protein>
    <recommendedName>
        <fullName evidence="14">Cation/H+ exchanger transmembrane domain-containing protein</fullName>
    </recommendedName>
</protein>
<dbReference type="AlphaFoldDB" id="A0A835H9L1"/>
<keyword evidence="4 13" id="KW-0812">Transmembrane</keyword>
<evidence type="ECO:0000313" key="16">
    <source>
        <dbReference type="Proteomes" id="UP000631114"/>
    </source>
</evidence>
<keyword evidence="7" id="KW-0915">Sodium</keyword>
<dbReference type="InterPro" id="IPR006153">
    <property type="entry name" value="Cation/H_exchanger_TM"/>
</dbReference>
<dbReference type="InterPro" id="IPR018422">
    <property type="entry name" value="Cation/H_exchanger_CPA1"/>
</dbReference>
<dbReference type="Proteomes" id="UP000631114">
    <property type="component" value="Unassembled WGS sequence"/>
</dbReference>
<dbReference type="Pfam" id="PF00999">
    <property type="entry name" value="Na_H_Exchanger"/>
    <property type="match status" value="1"/>
</dbReference>
<evidence type="ECO:0000256" key="7">
    <source>
        <dbReference type="ARBA" id="ARBA00023053"/>
    </source>
</evidence>
<feature type="transmembrane region" description="Helical" evidence="13">
    <location>
        <begin position="276"/>
        <end position="294"/>
    </location>
</feature>
<evidence type="ECO:0000256" key="2">
    <source>
        <dbReference type="ARBA" id="ARBA00022448"/>
    </source>
</evidence>
<comment type="catalytic activity">
    <reaction evidence="11">
        <text>Na(+)(in) + H(+)(out) = Na(+)(out) + H(+)(in)</text>
        <dbReference type="Rhea" id="RHEA:29419"/>
        <dbReference type="ChEBI" id="CHEBI:15378"/>
        <dbReference type="ChEBI" id="CHEBI:29101"/>
    </reaction>
</comment>
<accession>A0A835H9L1</accession>
<evidence type="ECO:0000313" key="15">
    <source>
        <dbReference type="EMBL" id="KAF9594484.1"/>
    </source>
</evidence>
<feature type="transmembrane region" description="Helical" evidence="13">
    <location>
        <begin position="252"/>
        <end position="271"/>
    </location>
</feature>
<gene>
    <name evidence="15" type="ORF">IFM89_031602</name>
</gene>
<evidence type="ECO:0000256" key="4">
    <source>
        <dbReference type="ARBA" id="ARBA00022692"/>
    </source>
</evidence>
<proteinExistence type="predicted"/>
<evidence type="ECO:0000256" key="12">
    <source>
        <dbReference type="ARBA" id="ARBA00047912"/>
    </source>
</evidence>
<keyword evidence="6 13" id="KW-1133">Transmembrane helix</keyword>
<keyword evidence="3" id="KW-0633">Potassium transport</keyword>
<dbReference type="PANTHER" id="PTHR10110">
    <property type="entry name" value="SODIUM/HYDROGEN EXCHANGER"/>
    <property type="match status" value="1"/>
</dbReference>
<feature type="transmembrane region" description="Helical" evidence="13">
    <location>
        <begin position="222"/>
        <end position="240"/>
    </location>
</feature>
<comment type="caution">
    <text evidence="15">The sequence shown here is derived from an EMBL/GenBank/DDBJ whole genome shotgun (WGS) entry which is preliminary data.</text>
</comment>
<dbReference type="PANTHER" id="PTHR10110:SF127">
    <property type="entry name" value="SODIUM_HYDROGEN EXCHANGER 5-RELATED"/>
    <property type="match status" value="1"/>
</dbReference>
<evidence type="ECO:0000256" key="10">
    <source>
        <dbReference type="ARBA" id="ARBA00023201"/>
    </source>
</evidence>
<sequence length="300" mass="32983">MMFLHSLNSEYTAFKDRILAGETIPMASQALSRLMRKKQENIVTLPHPMGSSTLISSGFCGGRGSGSGRGNVCGNRGGGRGGRGNLGNLKCTFCGRTNHLEDRCWKKYGKPEWANQVFEESYTSNAFVPLAGGVSPTSSSAVSLSPHVVSPPPPTVTPSPFQVYQRKKNCRELSKVPAVEQSQSSHEVPSAVSKTPRVENSNLECCLFVLFPYFSYMLAEGLDLYAIVSILFIGMVMKHYTFSNLSENSQQIFAAFFHLISSLAETFVLVISNRAWFLIIVALPDINIFKLYYISVPIVT</sequence>
<keyword evidence="16" id="KW-1185">Reference proteome</keyword>
<dbReference type="OrthoDB" id="196264at2759"/>
<keyword evidence="8" id="KW-0406">Ion transport</keyword>
<keyword evidence="2" id="KW-0813">Transport</keyword>
<evidence type="ECO:0000256" key="5">
    <source>
        <dbReference type="ARBA" id="ARBA00022958"/>
    </source>
</evidence>
<evidence type="ECO:0000256" key="13">
    <source>
        <dbReference type="SAM" id="Phobius"/>
    </source>
</evidence>
<dbReference type="GO" id="GO:0005886">
    <property type="term" value="C:plasma membrane"/>
    <property type="evidence" value="ECO:0007669"/>
    <property type="project" value="TreeGrafter"/>
</dbReference>
<evidence type="ECO:0000256" key="3">
    <source>
        <dbReference type="ARBA" id="ARBA00022538"/>
    </source>
</evidence>
<dbReference type="GO" id="GO:0051453">
    <property type="term" value="P:regulation of intracellular pH"/>
    <property type="evidence" value="ECO:0007669"/>
    <property type="project" value="TreeGrafter"/>
</dbReference>
<evidence type="ECO:0000256" key="1">
    <source>
        <dbReference type="ARBA" id="ARBA00004141"/>
    </source>
</evidence>
<evidence type="ECO:0000256" key="11">
    <source>
        <dbReference type="ARBA" id="ARBA00047524"/>
    </source>
</evidence>
<name>A0A835H9L1_9MAGN</name>
<dbReference type="EMBL" id="JADFTS010000008">
    <property type="protein sequence ID" value="KAF9594484.1"/>
    <property type="molecule type" value="Genomic_DNA"/>
</dbReference>
<evidence type="ECO:0000256" key="8">
    <source>
        <dbReference type="ARBA" id="ARBA00023065"/>
    </source>
</evidence>
<reference evidence="15 16" key="1">
    <citation type="submission" date="2020-10" db="EMBL/GenBank/DDBJ databases">
        <title>The Coptis chinensis genome and diversification of protoberbering-type alkaloids.</title>
        <authorList>
            <person name="Wang B."/>
            <person name="Shu S."/>
            <person name="Song C."/>
            <person name="Liu Y."/>
        </authorList>
    </citation>
    <scope>NUCLEOTIDE SEQUENCE [LARGE SCALE GENOMIC DNA]</scope>
    <source>
        <strain evidence="15">HL-2020</strain>
        <tissue evidence="15">Leaf</tissue>
    </source>
</reference>
<evidence type="ECO:0000256" key="6">
    <source>
        <dbReference type="ARBA" id="ARBA00022989"/>
    </source>
</evidence>
<keyword evidence="10" id="KW-0739">Sodium transport</keyword>
<keyword evidence="9 13" id="KW-0472">Membrane</keyword>
<comment type="catalytic activity">
    <reaction evidence="12">
        <text>K(+)(in) + H(+)(out) = K(+)(out) + H(+)(in)</text>
        <dbReference type="Rhea" id="RHEA:29467"/>
        <dbReference type="ChEBI" id="CHEBI:15378"/>
        <dbReference type="ChEBI" id="CHEBI:29103"/>
    </reaction>
</comment>
<comment type="subcellular location">
    <subcellularLocation>
        <location evidence="1">Membrane</location>
        <topology evidence="1">Multi-pass membrane protein</topology>
    </subcellularLocation>
</comment>
<feature type="domain" description="Cation/H+ exchanger transmembrane" evidence="14">
    <location>
        <begin position="199"/>
        <end position="282"/>
    </location>
</feature>
<evidence type="ECO:0000259" key="14">
    <source>
        <dbReference type="Pfam" id="PF00999"/>
    </source>
</evidence>
<keyword evidence="5" id="KW-0630">Potassium</keyword>
<organism evidence="15 16">
    <name type="scientific">Coptis chinensis</name>
    <dbReference type="NCBI Taxonomy" id="261450"/>
    <lineage>
        <taxon>Eukaryota</taxon>
        <taxon>Viridiplantae</taxon>
        <taxon>Streptophyta</taxon>
        <taxon>Embryophyta</taxon>
        <taxon>Tracheophyta</taxon>
        <taxon>Spermatophyta</taxon>
        <taxon>Magnoliopsida</taxon>
        <taxon>Ranunculales</taxon>
        <taxon>Ranunculaceae</taxon>
        <taxon>Coptidoideae</taxon>
        <taxon>Coptis</taxon>
    </lineage>
</organism>